<protein>
    <recommendedName>
        <fullName evidence="3">Disease resistance protein winged helix domain-containing protein</fullName>
    </recommendedName>
</protein>
<keyword evidence="1" id="KW-0677">Repeat</keyword>
<evidence type="ECO:0000256" key="2">
    <source>
        <dbReference type="ARBA" id="ARBA00022821"/>
    </source>
</evidence>
<proteinExistence type="predicted"/>
<evidence type="ECO:0000259" key="3">
    <source>
        <dbReference type="Pfam" id="PF23559"/>
    </source>
</evidence>
<dbReference type="Gene3D" id="3.80.10.10">
    <property type="entry name" value="Ribonuclease Inhibitor"/>
    <property type="match status" value="1"/>
</dbReference>
<accession>A0A8X7RHZ5</accession>
<dbReference type="PANTHER" id="PTHR23155:SF1192">
    <property type="entry name" value="DISEASE RESISTANCE PROTEIN RFL1-RELATED"/>
    <property type="match status" value="1"/>
</dbReference>
<gene>
    <name evidence="4" type="ORF">Bca52824_047902</name>
</gene>
<dbReference type="GO" id="GO:0043531">
    <property type="term" value="F:ADP binding"/>
    <property type="evidence" value="ECO:0007669"/>
    <property type="project" value="InterPro"/>
</dbReference>
<evidence type="ECO:0000313" key="4">
    <source>
        <dbReference type="EMBL" id="KAG2288298.1"/>
    </source>
</evidence>
<dbReference type="EMBL" id="JAAMPC010000010">
    <property type="protein sequence ID" value="KAG2288298.1"/>
    <property type="molecule type" value="Genomic_DNA"/>
</dbReference>
<keyword evidence="2" id="KW-0611">Plant defense</keyword>
<sequence length="315" mass="35899">MVVQCLSPHDALELFKKNVGEITLGSHPKIPELASIVAKKCQRLPLALDVIGETMACKQTIQEWQHAIDVLTSYAAEFSGMEDEILPILKFSYDNLKGEHVKLCFLYWALFPEDNRIWKRVLIDYWICDGFIDESKGMERAENKGYEIIGSLVRSSLLMENGANDVYMHDVVREMALWIASDFGLNEIPKIQNSNIVNRISLMSNKIESISGGLDCLELTALFLQENEKLGSISDPFFLNMPRLVVLDLSGNTNFYELPDEVSQLVSLKYLNISRLGIQCLPVGFRELKNLIHLSPTLYQFVKLQRIEWIIIINL</sequence>
<dbReference type="Proteomes" id="UP000886595">
    <property type="component" value="Unassembled WGS sequence"/>
</dbReference>
<dbReference type="GO" id="GO:0098542">
    <property type="term" value="P:defense response to other organism"/>
    <property type="evidence" value="ECO:0007669"/>
    <property type="project" value="TreeGrafter"/>
</dbReference>
<dbReference type="FunFam" id="1.10.10.10:FF:000322">
    <property type="entry name" value="Probable disease resistance protein At1g63360"/>
    <property type="match status" value="1"/>
</dbReference>
<organism evidence="4 5">
    <name type="scientific">Brassica carinata</name>
    <name type="common">Ethiopian mustard</name>
    <name type="synonym">Abyssinian cabbage</name>
    <dbReference type="NCBI Taxonomy" id="52824"/>
    <lineage>
        <taxon>Eukaryota</taxon>
        <taxon>Viridiplantae</taxon>
        <taxon>Streptophyta</taxon>
        <taxon>Embryophyta</taxon>
        <taxon>Tracheophyta</taxon>
        <taxon>Spermatophyta</taxon>
        <taxon>Magnoliopsida</taxon>
        <taxon>eudicotyledons</taxon>
        <taxon>Gunneridae</taxon>
        <taxon>Pentapetalae</taxon>
        <taxon>rosids</taxon>
        <taxon>malvids</taxon>
        <taxon>Brassicales</taxon>
        <taxon>Brassicaceae</taxon>
        <taxon>Brassiceae</taxon>
        <taxon>Brassica</taxon>
    </lineage>
</organism>
<evidence type="ECO:0000256" key="1">
    <source>
        <dbReference type="ARBA" id="ARBA00022737"/>
    </source>
</evidence>
<dbReference type="Pfam" id="PF13855">
    <property type="entry name" value="LRR_8"/>
    <property type="match status" value="1"/>
</dbReference>
<reference evidence="4 5" key="1">
    <citation type="submission" date="2020-02" db="EMBL/GenBank/DDBJ databases">
        <authorList>
            <person name="Ma Q."/>
            <person name="Huang Y."/>
            <person name="Song X."/>
            <person name="Pei D."/>
        </authorList>
    </citation>
    <scope>NUCLEOTIDE SEQUENCE [LARGE SCALE GENOMIC DNA]</scope>
    <source>
        <strain evidence="4">Sxm20200214</strain>
        <tissue evidence="4">Leaf</tissue>
    </source>
</reference>
<dbReference type="InterPro" id="IPR027417">
    <property type="entry name" value="P-loop_NTPase"/>
</dbReference>
<dbReference type="PRINTS" id="PR00364">
    <property type="entry name" value="DISEASERSIST"/>
</dbReference>
<name>A0A8X7RHZ5_BRACI</name>
<dbReference type="InterPro" id="IPR042197">
    <property type="entry name" value="Apaf_helical"/>
</dbReference>
<dbReference type="InterPro" id="IPR044974">
    <property type="entry name" value="Disease_R_plants"/>
</dbReference>
<dbReference type="OrthoDB" id="664960at2759"/>
<dbReference type="PANTHER" id="PTHR23155">
    <property type="entry name" value="DISEASE RESISTANCE PROTEIN RP"/>
    <property type="match status" value="1"/>
</dbReference>
<dbReference type="Pfam" id="PF23559">
    <property type="entry name" value="WHD_DRP"/>
    <property type="match status" value="1"/>
</dbReference>
<dbReference type="InterPro" id="IPR058922">
    <property type="entry name" value="WHD_DRP"/>
</dbReference>
<dbReference type="InterPro" id="IPR032675">
    <property type="entry name" value="LRR_dom_sf"/>
</dbReference>
<evidence type="ECO:0000313" key="5">
    <source>
        <dbReference type="Proteomes" id="UP000886595"/>
    </source>
</evidence>
<dbReference type="InterPro" id="IPR036388">
    <property type="entry name" value="WH-like_DNA-bd_sf"/>
</dbReference>
<dbReference type="AlphaFoldDB" id="A0A8X7RHZ5"/>
<dbReference type="Gene3D" id="1.10.10.10">
    <property type="entry name" value="Winged helix-like DNA-binding domain superfamily/Winged helix DNA-binding domain"/>
    <property type="match status" value="1"/>
</dbReference>
<dbReference type="SUPFAM" id="SSF52058">
    <property type="entry name" value="L domain-like"/>
    <property type="match status" value="1"/>
</dbReference>
<feature type="domain" description="Disease resistance protein winged helix" evidence="3">
    <location>
        <begin position="110"/>
        <end position="176"/>
    </location>
</feature>
<keyword evidence="5" id="KW-1185">Reference proteome</keyword>
<comment type="caution">
    <text evidence="4">The sequence shown here is derived from an EMBL/GenBank/DDBJ whole genome shotgun (WGS) entry which is preliminary data.</text>
</comment>
<dbReference type="Gene3D" id="1.10.8.430">
    <property type="entry name" value="Helical domain of apoptotic protease-activating factors"/>
    <property type="match status" value="1"/>
</dbReference>
<dbReference type="InterPro" id="IPR001611">
    <property type="entry name" value="Leu-rich_rpt"/>
</dbReference>
<dbReference type="FunFam" id="1.10.8.430:FF:000003">
    <property type="entry name" value="Probable disease resistance protein At5g66910"/>
    <property type="match status" value="1"/>
</dbReference>
<dbReference type="SUPFAM" id="SSF52540">
    <property type="entry name" value="P-loop containing nucleoside triphosphate hydrolases"/>
    <property type="match status" value="1"/>
</dbReference>